<keyword evidence="1" id="KW-0863">Zinc-finger</keyword>
<dbReference type="SMART" id="SM00513">
    <property type="entry name" value="SAP"/>
    <property type="match status" value="1"/>
</dbReference>
<dbReference type="GO" id="GO:0006513">
    <property type="term" value="P:protein monoubiquitination"/>
    <property type="evidence" value="ECO:0007669"/>
    <property type="project" value="InterPro"/>
</dbReference>
<dbReference type="GO" id="GO:0003697">
    <property type="term" value="F:single-stranded DNA binding"/>
    <property type="evidence" value="ECO:0007669"/>
    <property type="project" value="UniProtKB-UniRule"/>
</dbReference>
<dbReference type="GO" id="GO:0061630">
    <property type="term" value="F:ubiquitin protein ligase activity"/>
    <property type="evidence" value="ECO:0007669"/>
    <property type="project" value="UniProtKB-UniRule"/>
</dbReference>
<keyword evidence="1" id="KW-0862">Zinc</keyword>
<dbReference type="EMBL" id="JAPUFD010000003">
    <property type="protein sequence ID" value="MDI1486305.1"/>
    <property type="molecule type" value="Genomic_DNA"/>
</dbReference>
<keyword evidence="4" id="KW-0012">Acyltransferase</keyword>
<dbReference type="InterPro" id="IPR004580">
    <property type="entry name" value="Rad18_fungi"/>
</dbReference>
<feature type="compositionally biased region" description="Acidic residues" evidence="2">
    <location>
        <begin position="47"/>
        <end position="59"/>
    </location>
</feature>
<dbReference type="PANTHER" id="PTHR14134:SF2">
    <property type="entry name" value="E3 UBIQUITIN-PROTEIN LIGASE RAD18"/>
    <property type="match status" value="1"/>
</dbReference>
<dbReference type="GO" id="GO:0006301">
    <property type="term" value="P:DNA damage tolerance"/>
    <property type="evidence" value="ECO:0007669"/>
    <property type="project" value="InterPro"/>
</dbReference>
<dbReference type="Proteomes" id="UP001161017">
    <property type="component" value="Unassembled WGS sequence"/>
</dbReference>
<name>A0AA43QL39_9LECA</name>
<dbReference type="PANTHER" id="PTHR14134">
    <property type="entry name" value="E3 UBIQUITIN-PROTEIN LIGASE RAD18"/>
    <property type="match status" value="1"/>
</dbReference>
<evidence type="ECO:0000313" key="5">
    <source>
        <dbReference type="Proteomes" id="UP001161017"/>
    </source>
</evidence>
<keyword evidence="1" id="KW-0238">DNA-binding</keyword>
<evidence type="ECO:0000313" key="4">
    <source>
        <dbReference type="EMBL" id="MDI1486305.1"/>
    </source>
</evidence>
<keyword evidence="5" id="KW-1185">Reference proteome</keyword>
<evidence type="ECO:0000259" key="3">
    <source>
        <dbReference type="PROSITE" id="PS50800"/>
    </source>
</evidence>
<dbReference type="Pfam" id="PF02037">
    <property type="entry name" value="SAP"/>
    <property type="match status" value="1"/>
</dbReference>
<dbReference type="GO" id="GO:0097505">
    <property type="term" value="C:Rad6-Rad18 complex"/>
    <property type="evidence" value="ECO:0007669"/>
    <property type="project" value="TreeGrafter"/>
</dbReference>
<feature type="region of interest" description="Disordered" evidence="2">
    <location>
        <begin position="233"/>
        <end position="255"/>
    </location>
</feature>
<protein>
    <recommendedName>
        <fullName evidence="1">Postreplication repair E3 ubiquitin-protein ligase RAD18</fullName>
        <ecNumber evidence="1">2.3.2.27</ecNumber>
    </recommendedName>
    <alternativeName>
        <fullName evidence="1">RING-type E3 ubiquitin transferase RAD18</fullName>
    </alternativeName>
</protein>
<gene>
    <name evidence="4" type="primary">RAD18</name>
    <name evidence="4" type="ORF">OHK93_005532</name>
</gene>
<comment type="subcellular location">
    <subcellularLocation>
        <location evidence="1">Nucleus</location>
    </subcellularLocation>
</comment>
<dbReference type="GO" id="GO:0006281">
    <property type="term" value="P:DNA repair"/>
    <property type="evidence" value="ECO:0007669"/>
    <property type="project" value="UniProtKB-KW"/>
</dbReference>
<feature type="region of interest" description="Disordered" evidence="2">
    <location>
        <begin position="94"/>
        <end position="115"/>
    </location>
</feature>
<dbReference type="GO" id="GO:0008270">
    <property type="term" value="F:zinc ion binding"/>
    <property type="evidence" value="ECO:0007669"/>
    <property type="project" value="UniProtKB-KW"/>
</dbReference>
<dbReference type="InterPro" id="IPR039577">
    <property type="entry name" value="Rad18"/>
</dbReference>
<feature type="region of interest" description="Disordered" evidence="2">
    <location>
        <begin position="1"/>
        <end position="66"/>
    </location>
</feature>
<keyword evidence="1" id="KW-0234">DNA repair</keyword>
<keyword evidence="1" id="KW-0833">Ubl conjugation pathway</keyword>
<keyword evidence="1" id="KW-0539">Nucleus</keyword>
<evidence type="ECO:0000256" key="2">
    <source>
        <dbReference type="SAM" id="MobiDB-lite"/>
    </source>
</evidence>
<dbReference type="NCBIfam" id="TIGR00599">
    <property type="entry name" value="rad18"/>
    <property type="match status" value="1"/>
</dbReference>
<accession>A0AA43QL39</accession>
<dbReference type="GO" id="GO:0005634">
    <property type="term" value="C:nucleus"/>
    <property type="evidence" value="ECO:0007669"/>
    <property type="project" value="UniProtKB-SubCell"/>
</dbReference>
<feature type="compositionally biased region" description="Acidic residues" evidence="2">
    <location>
        <begin position="11"/>
        <end position="21"/>
    </location>
</feature>
<feature type="domain" description="SAP" evidence="3">
    <location>
        <begin position="127"/>
        <end position="161"/>
    </location>
</feature>
<sequence>MSKAKRKREVEDSDAEDEAFEEVNTRRQKTRSQHREASTQFLGDSDGMNDGDGDGDDGEYQPNDGLSACPICQKRMKPEKVFAHLDVHNGTAAKSPTLATPANSRYFGRSNQSDSVQPMERLPQINYSLLKDTQLRKKLTELGIPNHGPKALLMKRHTEWVNLVNANCDSRRPRSKRDLLRELDVWDKTQGRHLSDSAGPNTSSVMHKDFDGAAWATNHDTDFKRLIANAKIKRHSEQPSSNGDESTDLVHNGNSSLDVVGSRAIASLPVANGGALQTGKATELPMITDATSSNFVDLADDAG</sequence>
<reference evidence="4" key="1">
    <citation type="journal article" date="2023" name="Genome Biol. Evol.">
        <title>First Whole Genome Sequence and Flow Cytometry Genome Size Data for the Lichen-Forming Fungus Ramalina farinacea (Ascomycota).</title>
        <authorList>
            <person name="Llewellyn T."/>
            <person name="Mian S."/>
            <person name="Hill R."/>
            <person name="Leitch I.J."/>
            <person name="Gaya E."/>
        </authorList>
    </citation>
    <scope>NUCLEOTIDE SEQUENCE</scope>
    <source>
        <strain evidence="4">LIQ254RAFAR</strain>
    </source>
</reference>
<evidence type="ECO:0000256" key="1">
    <source>
        <dbReference type="RuleBase" id="RU368093"/>
    </source>
</evidence>
<dbReference type="PROSITE" id="PS50800">
    <property type="entry name" value="SAP"/>
    <property type="match status" value="1"/>
</dbReference>
<dbReference type="EC" id="2.3.2.27" evidence="1"/>
<comment type="catalytic activity">
    <reaction evidence="1">
        <text>S-ubiquitinyl-[E2 ubiquitin-conjugating enzyme]-L-cysteine + [acceptor protein]-L-lysine = [E2 ubiquitin-conjugating enzyme]-L-cysteine + N(6)-ubiquitinyl-[acceptor protein]-L-lysine.</text>
        <dbReference type="EC" id="2.3.2.27"/>
    </reaction>
</comment>
<dbReference type="AlphaFoldDB" id="A0AA43QL39"/>
<keyword evidence="1 4" id="KW-0808">Transferase</keyword>
<proteinExistence type="inferred from homology"/>
<comment type="pathway">
    <text evidence="1">Protein modification; protein ubiquitination.</text>
</comment>
<comment type="similarity">
    <text evidence="1">Belongs to the RAD18 family.</text>
</comment>
<dbReference type="InterPro" id="IPR003034">
    <property type="entry name" value="SAP_dom"/>
</dbReference>
<organism evidence="4 5">
    <name type="scientific">Ramalina farinacea</name>
    <dbReference type="NCBI Taxonomy" id="258253"/>
    <lineage>
        <taxon>Eukaryota</taxon>
        <taxon>Fungi</taxon>
        <taxon>Dikarya</taxon>
        <taxon>Ascomycota</taxon>
        <taxon>Pezizomycotina</taxon>
        <taxon>Lecanoromycetes</taxon>
        <taxon>OSLEUM clade</taxon>
        <taxon>Lecanoromycetidae</taxon>
        <taxon>Lecanorales</taxon>
        <taxon>Lecanorineae</taxon>
        <taxon>Ramalinaceae</taxon>
        <taxon>Ramalina</taxon>
    </lineage>
</organism>
<keyword evidence="1" id="KW-0227">DNA damage</keyword>
<comment type="function">
    <text evidence="1">E3 RING-finger protein, member of the UBC2/RAD6 epistasis group. Associates to the E2 ubiquitin conjugating enzyme UBC2/RAD6 to form the UBC2-RAD18 ubiquitin ligase complex involved in postreplicative repair (PRR) of damaged DNA.</text>
</comment>
<comment type="caution">
    <text evidence="4">The sequence shown here is derived from an EMBL/GenBank/DDBJ whole genome shotgun (WGS) entry which is preliminary data.</text>
</comment>
<keyword evidence="1" id="KW-0479">Metal-binding</keyword>
<comment type="subunit">
    <text evidence="1">Interacts with E2 UBC2, forming a complex with ubiquitin ligase activity.</text>
</comment>